<evidence type="ECO:0000259" key="4">
    <source>
        <dbReference type="PROSITE" id="PS50995"/>
    </source>
</evidence>
<gene>
    <name evidence="5" type="ORF">FHS87_004613</name>
</gene>
<dbReference type="InterPro" id="IPR036388">
    <property type="entry name" value="WH-like_DNA-bd_sf"/>
</dbReference>
<dbReference type="Pfam" id="PF12802">
    <property type="entry name" value="MarR_2"/>
    <property type="match status" value="1"/>
</dbReference>
<dbReference type="InterPro" id="IPR000835">
    <property type="entry name" value="HTH_MarR-typ"/>
</dbReference>
<comment type="caution">
    <text evidence="5">The sequence shown here is derived from an EMBL/GenBank/DDBJ whole genome shotgun (WGS) entry which is preliminary data.</text>
</comment>
<dbReference type="Gene3D" id="1.10.10.10">
    <property type="entry name" value="Winged helix-like DNA-binding domain superfamily/Winged helix DNA-binding domain"/>
    <property type="match status" value="1"/>
</dbReference>
<feature type="domain" description="HTH marR-type" evidence="4">
    <location>
        <begin position="14"/>
        <end position="146"/>
    </location>
</feature>
<dbReference type="PANTHER" id="PTHR33164:SF105">
    <property type="entry name" value="TRANSCRIPTIONAL REPRESSOR PROTEIN-RELATED"/>
    <property type="match status" value="1"/>
</dbReference>
<dbReference type="InterPro" id="IPR036390">
    <property type="entry name" value="WH_DNA-bd_sf"/>
</dbReference>
<evidence type="ECO:0000256" key="2">
    <source>
        <dbReference type="ARBA" id="ARBA00023125"/>
    </source>
</evidence>
<reference evidence="5 6" key="1">
    <citation type="submission" date="2020-08" db="EMBL/GenBank/DDBJ databases">
        <title>Genomic Encyclopedia of Type Strains, Phase IV (KMG-IV): sequencing the most valuable type-strain genomes for metagenomic binning, comparative biology and taxonomic classification.</title>
        <authorList>
            <person name="Goeker M."/>
        </authorList>
    </citation>
    <scope>NUCLEOTIDE SEQUENCE [LARGE SCALE GENOMIC DNA]</scope>
    <source>
        <strain evidence="5 6">DSM 25622</strain>
    </source>
</reference>
<dbReference type="EMBL" id="JACIJD010000053">
    <property type="protein sequence ID" value="MBB5696542.1"/>
    <property type="molecule type" value="Genomic_DNA"/>
</dbReference>
<dbReference type="SMART" id="SM00347">
    <property type="entry name" value="HTH_MARR"/>
    <property type="match status" value="1"/>
</dbReference>
<name>A0A840YMF5_9PROT</name>
<dbReference type="InterPro" id="IPR023187">
    <property type="entry name" value="Tscrpt_reg_MarR-type_CS"/>
</dbReference>
<dbReference type="SUPFAM" id="SSF46785">
    <property type="entry name" value="Winged helix' DNA-binding domain"/>
    <property type="match status" value="1"/>
</dbReference>
<dbReference type="GO" id="GO:0003700">
    <property type="term" value="F:DNA-binding transcription factor activity"/>
    <property type="evidence" value="ECO:0007669"/>
    <property type="project" value="InterPro"/>
</dbReference>
<sequence length="147" mass="16511">MTALDPDVVGEVEASCVCLHVQRAGRTVGRHYDKAFRPLNLTNWQFSLLAAVGGADGPSVNELALLLGMDRTTMTRNLRVLERRGLLTMRPDDQDGRIRRALLTPEGRDLFLKALERWRTVNETMKARITPASLPSVWDAFERIAQP</sequence>
<dbReference type="PRINTS" id="PR00598">
    <property type="entry name" value="HTHMARR"/>
</dbReference>
<dbReference type="GO" id="GO:0006950">
    <property type="term" value="P:response to stress"/>
    <property type="evidence" value="ECO:0007669"/>
    <property type="project" value="TreeGrafter"/>
</dbReference>
<protein>
    <submittedName>
        <fullName evidence="5">DNA-binding MarR family transcriptional regulator</fullName>
    </submittedName>
</protein>
<keyword evidence="2 5" id="KW-0238">DNA-binding</keyword>
<keyword evidence="6" id="KW-1185">Reference proteome</keyword>
<proteinExistence type="predicted"/>
<dbReference type="AlphaFoldDB" id="A0A840YMF5"/>
<dbReference type="RefSeq" id="WP_221300317.1">
    <property type="nucleotide sequence ID" value="NZ_JACIJD010000053.1"/>
</dbReference>
<dbReference type="InterPro" id="IPR039422">
    <property type="entry name" value="MarR/SlyA-like"/>
</dbReference>
<keyword evidence="3" id="KW-0804">Transcription</keyword>
<dbReference type="Proteomes" id="UP000580654">
    <property type="component" value="Unassembled WGS sequence"/>
</dbReference>
<dbReference type="PROSITE" id="PS50995">
    <property type="entry name" value="HTH_MARR_2"/>
    <property type="match status" value="1"/>
</dbReference>
<organism evidence="5 6">
    <name type="scientific">Muricoccus pecuniae</name>
    <dbReference type="NCBI Taxonomy" id="693023"/>
    <lineage>
        <taxon>Bacteria</taxon>
        <taxon>Pseudomonadati</taxon>
        <taxon>Pseudomonadota</taxon>
        <taxon>Alphaproteobacteria</taxon>
        <taxon>Acetobacterales</taxon>
        <taxon>Roseomonadaceae</taxon>
        <taxon>Muricoccus</taxon>
    </lineage>
</organism>
<evidence type="ECO:0000313" key="5">
    <source>
        <dbReference type="EMBL" id="MBB5696542.1"/>
    </source>
</evidence>
<dbReference type="PANTHER" id="PTHR33164">
    <property type="entry name" value="TRANSCRIPTIONAL REGULATOR, MARR FAMILY"/>
    <property type="match status" value="1"/>
</dbReference>
<accession>A0A840YMF5</accession>
<evidence type="ECO:0000256" key="1">
    <source>
        <dbReference type="ARBA" id="ARBA00023015"/>
    </source>
</evidence>
<dbReference type="GO" id="GO:0003677">
    <property type="term" value="F:DNA binding"/>
    <property type="evidence" value="ECO:0007669"/>
    <property type="project" value="UniProtKB-KW"/>
</dbReference>
<evidence type="ECO:0000256" key="3">
    <source>
        <dbReference type="ARBA" id="ARBA00023163"/>
    </source>
</evidence>
<dbReference type="PROSITE" id="PS01117">
    <property type="entry name" value="HTH_MARR_1"/>
    <property type="match status" value="1"/>
</dbReference>
<evidence type="ECO:0000313" key="6">
    <source>
        <dbReference type="Proteomes" id="UP000580654"/>
    </source>
</evidence>
<keyword evidence="1" id="KW-0805">Transcription regulation</keyword>